<comment type="caution">
    <text evidence="2">The sequence shown here is derived from an EMBL/GenBank/DDBJ whole genome shotgun (WGS) entry which is preliminary data.</text>
</comment>
<gene>
    <name evidence="2" type="ORF">DFR24_0417</name>
</gene>
<dbReference type="Gene3D" id="3.40.710.10">
    <property type="entry name" value="DD-peptidase/beta-lactamase superfamily"/>
    <property type="match status" value="1"/>
</dbReference>
<evidence type="ECO:0000313" key="2">
    <source>
        <dbReference type="EMBL" id="TDU31059.1"/>
    </source>
</evidence>
<keyword evidence="3" id="KW-1185">Reference proteome</keyword>
<accession>A0A4S3K1Q0</accession>
<dbReference type="PANTHER" id="PTHR43319:SF3">
    <property type="entry name" value="BETA-LACTAMASE-RELATED DOMAIN-CONTAINING PROTEIN"/>
    <property type="match status" value="1"/>
</dbReference>
<dbReference type="PANTHER" id="PTHR43319">
    <property type="entry name" value="BETA-LACTAMASE-RELATED"/>
    <property type="match status" value="1"/>
</dbReference>
<dbReference type="Proteomes" id="UP000295341">
    <property type="component" value="Unassembled WGS sequence"/>
</dbReference>
<dbReference type="SUPFAM" id="SSF56601">
    <property type="entry name" value="beta-lactamase/transpeptidase-like"/>
    <property type="match status" value="1"/>
</dbReference>
<dbReference type="InterPro" id="IPR052907">
    <property type="entry name" value="Beta-lactamase/esterase"/>
</dbReference>
<dbReference type="InterPro" id="IPR012338">
    <property type="entry name" value="Beta-lactam/transpept-like"/>
</dbReference>
<dbReference type="EMBL" id="SOBT01000008">
    <property type="protein sequence ID" value="TDU31059.1"/>
    <property type="molecule type" value="Genomic_DNA"/>
</dbReference>
<dbReference type="InterPro" id="IPR001466">
    <property type="entry name" value="Beta-lactam-related"/>
</dbReference>
<evidence type="ECO:0000313" key="3">
    <source>
        <dbReference type="Proteomes" id="UP000295341"/>
    </source>
</evidence>
<name>A0A4S3K1Q0_9GAMM</name>
<sequence length="424" mass="46444">MLRTRNLIAVPRDLASVTQYGPRGESRPQDADLKPGAVDKIWHSVEAMYRTGLHPGIQLVIRRRGKVVLDRAIGHARGNGPGDTEETEKALLRTDMPICLFSASKSVTAVLAHKMVELGKFQLDDKVADYIPEYAAHGKGRTTVRELLAHRAGIPALPIKEVDAKLLTNWDEVIRLLCGAKPSASVGQQQSYHAVTAGYIVGELVRRASGRPLPQVMREELAEPLGCRHFTYGLPEEHRDRDLTLNYSTGPKLVFPLNLVAKRALGVAFEELAPVSNRPEFLSSVVPAANIYSTADESSRLYEMLLNGGTFEGRRVLKPQTIAAAIAPVSKIQIDRTLLVPIRFSPGFILGERPFGLYGGTCAHAYGHLGFINIVCWADPERDISVALLNTGKSMAPASIPSLGRVLWAISHHCKPVKEPRRGD</sequence>
<proteinExistence type="predicted"/>
<feature type="domain" description="Beta-lactamase-related" evidence="1">
    <location>
        <begin position="49"/>
        <end position="393"/>
    </location>
</feature>
<dbReference type="AlphaFoldDB" id="A0A4S3K1Q0"/>
<dbReference type="Pfam" id="PF00144">
    <property type="entry name" value="Beta-lactamase"/>
    <property type="match status" value="1"/>
</dbReference>
<reference evidence="2 3" key="1">
    <citation type="submission" date="2019-03" db="EMBL/GenBank/DDBJ databases">
        <title>Genomic Encyclopedia of Type Strains, Phase IV (KMG-IV): sequencing the most valuable type-strain genomes for metagenomic binning, comparative biology and taxonomic classification.</title>
        <authorList>
            <person name="Goeker M."/>
        </authorList>
    </citation>
    <scope>NUCLEOTIDE SEQUENCE [LARGE SCALE GENOMIC DNA]</scope>
    <source>
        <strain evidence="2 3">DSM 26377</strain>
    </source>
</reference>
<organism evidence="2 3">
    <name type="scientific">Panacagrimonas perspica</name>
    <dbReference type="NCBI Taxonomy" id="381431"/>
    <lineage>
        <taxon>Bacteria</taxon>
        <taxon>Pseudomonadati</taxon>
        <taxon>Pseudomonadota</taxon>
        <taxon>Gammaproteobacteria</taxon>
        <taxon>Nevskiales</taxon>
        <taxon>Nevskiaceae</taxon>
        <taxon>Panacagrimonas</taxon>
    </lineage>
</organism>
<dbReference type="RefSeq" id="WP_162850985.1">
    <property type="nucleotide sequence ID" value="NZ_MWIN01000022.1"/>
</dbReference>
<evidence type="ECO:0000259" key="1">
    <source>
        <dbReference type="Pfam" id="PF00144"/>
    </source>
</evidence>
<protein>
    <submittedName>
        <fullName evidence="2">CubicO group peptidase (Beta-lactamase class C family)</fullName>
    </submittedName>
</protein>